<accession>A0A485L661</accession>
<reference evidence="6" key="2">
    <citation type="submission" date="2019-06" db="EMBL/GenBank/DDBJ databases">
        <title>Genomics analysis of Aphanomyces spp. identifies a new class of oomycete effector associated with host adaptation.</title>
        <authorList>
            <person name="Gaulin E."/>
        </authorList>
    </citation>
    <scope>NUCLEOTIDE SEQUENCE</scope>
    <source>
        <strain evidence="6">CBS 578.67</strain>
    </source>
</reference>
<dbReference type="OrthoDB" id="73875at2759"/>
<dbReference type="Proteomes" id="UP000332933">
    <property type="component" value="Unassembled WGS sequence"/>
</dbReference>
<keyword evidence="2 3" id="KW-0326">Glycosidase</keyword>
<evidence type="ECO:0000259" key="5">
    <source>
        <dbReference type="PROSITE" id="PS51910"/>
    </source>
</evidence>
<dbReference type="CDD" id="cd00598">
    <property type="entry name" value="GH18_chitinase-like"/>
    <property type="match status" value="1"/>
</dbReference>
<dbReference type="Gene3D" id="3.20.20.80">
    <property type="entry name" value="Glycosidases"/>
    <property type="match status" value="2"/>
</dbReference>
<organism evidence="7 8">
    <name type="scientific">Aphanomyces stellatus</name>
    <dbReference type="NCBI Taxonomy" id="120398"/>
    <lineage>
        <taxon>Eukaryota</taxon>
        <taxon>Sar</taxon>
        <taxon>Stramenopiles</taxon>
        <taxon>Oomycota</taxon>
        <taxon>Saprolegniomycetes</taxon>
        <taxon>Saprolegniales</taxon>
        <taxon>Verrucalvaceae</taxon>
        <taxon>Aphanomyces</taxon>
    </lineage>
</organism>
<evidence type="ECO:0000256" key="3">
    <source>
        <dbReference type="RuleBase" id="RU000489"/>
    </source>
</evidence>
<dbReference type="GO" id="GO:0005975">
    <property type="term" value="P:carbohydrate metabolic process"/>
    <property type="evidence" value="ECO:0007669"/>
    <property type="project" value="InterPro"/>
</dbReference>
<keyword evidence="8" id="KW-1185">Reference proteome</keyword>
<dbReference type="AlphaFoldDB" id="A0A485L661"/>
<protein>
    <submittedName>
        <fullName evidence="7">Aste57867_16331 protein</fullName>
    </submittedName>
</protein>
<dbReference type="GO" id="GO:0008061">
    <property type="term" value="F:chitin binding"/>
    <property type="evidence" value="ECO:0007669"/>
    <property type="project" value="InterPro"/>
</dbReference>
<dbReference type="InterPro" id="IPR001223">
    <property type="entry name" value="Glyco_hydro18_cat"/>
</dbReference>
<proteinExistence type="predicted"/>
<feature type="region of interest" description="Disordered" evidence="4">
    <location>
        <begin position="1"/>
        <end position="60"/>
    </location>
</feature>
<feature type="domain" description="GH18" evidence="5">
    <location>
        <begin position="415"/>
        <end position="684"/>
    </location>
</feature>
<reference evidence="7 8" key="1">
    <citation type="submission" date="2019-03" db="EMBL/GenBank/DDBJ databases">
        <authorList>
            <person name="Gaulin E."/>
            <person name="Dumas B."/>
        </authorList>
    </citation>
    <scope>NUCLEOTIDE SEQUENCE [LARGE SCALE GENOMIC DNA]</scope>
    <source>
        <strain evidence="7">CBS 568.67</strain>
    </source>
</reference>
<dbReference type="PANTHER" id="PTHR11177">
    <property type="entry name" value="CHITINASE"/>
    <property type="match status" value="1"/>
</dbReference>
<feature type="compositionally biased region" description="Low complexity" evidence="4">
    <location>
        <begin position="8"/>
        <end position="26"/>
    </location>
</feature>
<dbReference type="EMBL" id="VJMH01005866">
    <property type="protein sequence ID" value="KAF0692602.1"/>
    <property type="molecule type" value="Genomic_DNA"/>
</dbReference>
<evidence type="ECO:0000313" key="6">
    <source>
        <dbReference type="EMBL" id="KAF0692602.1"/>
    </source>
</evidence>
<dbReference type="InterPro" id="IPR017853">
    <property type="entry name" value="GH"/>
</dbReference>
<sequence>MDSRRRPSSSSPPSSLSVPLELPPSSQASSLTVPLLEDHGPLSAPLKTRPPPPQPPLSRVRLPPTRHWCILLGSTSSHLSYFDHGVDGVVVILAGGAVGVLLGTGVFDKTSSDADFESIPARSAACSIVMPAQRVVEVWPTQTRGCSSTAFGVTHVVLPFVEVSAKLTLDVQTNLAKCIPLMRAKCVYVLGALQGPLTDISNANTPTDAARLLTRYRLDGLSIQDFKSSKEKLQSAVPAIASAVKASMPAAILTMDVDVSNSDGFPSGVDQSLDWVNVRAYNVDSDTDKSNDLYANATTPSGVFDTWKARLTSPAKMNIGVCVDCSPRPPLGAVAAWATYGQQSAGGMTIDGSVTQLDLWATITQTVVASTNTSGLVIPTTLAPPVPTRAINASTVAPPTTNQTKAATKCGTTRPRLVEFWGSEVAGCETVPDGVTHIIFSFALVQGGVVVPTFQGSDASIAACVAKLHTKCVFVLASIGGDTNRDQMAAIADPVAFATSALALVQKFNFDGVDIDDESRGAAFSPARVLAYMQGLSSVFRPKKLLVSFDSYMYEADPAQCAATRCFPRGVEAYVDWINVMAYNVNLDPTAANAMYVAATQPSNIFSLWAALATPTKVVLGVCTTTADPLTSGCAYGPGPSNAVIAQWAAWSKAAGGMMVWTASKDAPMGYPLTNYILTQTGSAPKS</sequence>
<dbReference type="GO" id="GO:0004568">
    <property type="term" value="F:chitinase activity"/>
    <property type="evidence" value="ECO:0007669"/>
    <property type="project" value="TreeGrafter"/>
</dbReference>
<dbReference type="InterPro" id="IPR050314">
    <property type="entry name" value="Glycosyl_Hydrlase_18"/>
</dbReference>
<evidence type="ECO:0000256" key="1">
    <source>
        <dbReference type="ARBA" id="ARBA00022801"/>
    </source>
</evidence>
<gene>
    <name evidence="7" type="primary">Aste57867_16331</name>
    <name evidence="6" type="ORF">As57867_016274</name>
    <name evidence="7" type="ORF">ASTE57867_16331</name>
</gene>
<evidence type="ECO:0000256" key="2">
    <source>
        <dbReference type="ARBA" id="ARBA00023295"/>
    </source>
</evidence>
<keyword evidence="1 3" id="KW-0378">Hydrolase</keyword>
<dbReference type="InterPro" id="IPR001579">
    <property type="entry name" value="Glyco_hydro_18_chit_AS"/>
</dbReference>
<dbReference type="GO" id="GO:0006032">
    <property type="term" value="P:chitin catabolic process"/>
    <property type="evidence" value="ECO:0007669"/>
    <property type="project" value="TreeGrafter"/>
</dbReference>
<dbReference type="InterPro" id="IPR011583">
    <property type="entry name" value="Chitinase_II/V-like_cat"/>
</dbReference>
<evidence type="ECO:0000256" key="4">
    <source>
        <dbReference type="SAM" id="MobiDB-lite"/>
    </source>
</evidence>
<dbReference type="PROSITE" id="PS51910">
    <property type="entry name" value="GH18_2"/>
    <property type="match status" value="1"/>
</dbReference>
<dbReference type="SUPFAM" id="SSF51445">
    <property type="entry name" value="(Trans)glycosidases"/>
    <property type="match status" value="2"/>
</dbReference>
<dbReference type="GO" id="GO:0005576">
    <property type="term" value="C:extracellular region"/>
    <property type="evidence" value="ECO:0007669"/>
    <property type="project" value="TreeGrafter"/>
</dbReference>
<evidence type="ECO:0000313" key="7">
    <source>
        <dbReference type="EMBL" id="VFT93107.1"/>
    </source>
</evidence>
<dbReference type="PROSITE" id="PS01095">
    <property type="entry name" value="GH18_1"/>
    <property type="match status" value="1"/>
</dbReference>
<dbReference type="Pfam" id="PF00704">
    <property type="entry name" value="Glyco_hydro_18"/>
    <property type="match status" value="1"/>
</dbReference>
<evidence type="ECO:0000313" key="8">
    <source>
        <dbReference type="Proteomes" id="UP000332933"/>
    </source>
</evidence>
<dbReference type="SMART" id="SM00636">
    <property type="entry name" value="Glyco_18"/>
    <property type="match status" value="1"/>
</dbReference>
<dbReference type="PANTHER" id="PTHR11177:SF317">
    <property type="entry name" value="CHITINASE 12-RELATED"/>
    <property type="match status" value="1"/>
</dbReference>
<dbReference type="EMBL" id="CAADRA010005887">
    <property type="protein sequence ID" value="VFT93107.1"/>
    <property type="molecule type" value="Genomic_DNA"/>
</dbReference>
<name>A0A485L661_9STRA</name>